<reference evidence="1 2" key="1">
    <citation type="submission" date="2019-07" db="EMBL/GenBank/DDBJ databases">
        <title>Genomic Encyclopedia of Archaeal and Bacterial Type Strains, Phase II (KMG-II): from individual species to whole genera.</title>
        <authorList>
            <person name="Goeker M."/>
        </authorList>
    </citation>
    <scope>NUCLEOTIDE SEQUENCE [LARGE SCALE GENOMIC DNA]</scope>
    <source>
        <strain evidence="1 2">DSM 46842</strain>
    </source>
</reference>
<keyword evidence="2" id="KW-1185">Reference proteome</keyword>
<evidence type="ECO:0000313" key="2">
    <source>
        <dbReference type="Proteomes" id="UP000322499"/>
    </source>
</evidence>
<dbReference type="RefSeq" id="WP_166535128.1">
    <property type="nucleotide sequence ID" value="NZ_VNHW01000020.1"/>
</dbReference>
<comment type="caution">
    <text evidence="1">The sequence shown here is derived from an EMBL/GenBank/DDBJ whole genome shotgun (WGS) entry which is preliminary data.</text>
</comment>
<evidence type="ECO:0000313" key="1">
    <source>
        <dbReference type="EMBL" id="TYP82090.1"/>
    </source>
</evidence>
<name>A0A5S5CLT9_9ACTN</name>
<protein>
    <recommendedName>
        <fullName evidence="3">Carboxypeptidase family protein</fullName>
    </recommendedName>
</protein>
<dbReference type="Proteomes" id="UP000322499">
    <property type="component" value="Unassembled WGS sequence"/>
</dbReference>
<organism evidence="1 2">
    <name type="scientific">Blastococcus xanthinilyticus</name>
    <dbReference type="NCBI Taxonomy" id="1564164"/>
    <lineage>
        <taxon>Bacteria</taxon>
        <taxon>Bacillati</taxon>
        <taxon>Actinomycetota</taxon>
        <taxon>Actinomycetes</taxon>
        <taxon>Geodermatophilales</taxon>
        <taxon>Geodermatophilaceae</taxon>
        <taxon>Blastococcus</taxon>
    </lineage>
</organism>
<evidence type="ECO:0008006" key="3">
    <source>
        <dbReference type="Google" id="ProtNLM"/>
    </source>
</evidence>
<sequence length="96" mass="10141">MPADALPQPHTTVPGLAHLERTYLDALRRPLRGSVRITGAQRAEHGGTVVTAAAVTAQVVDGTLAVELPAGTYELALSLNTVDGERVRETETVTLE</sequence>
<proteinExistence type="predicted"/>
<gene>
    <name evidence="1" type="ORF">BD833_12074</name>
</gene>
<dbReference type="AlphaFoldDB" id="A0A5S5CLT9"/>
<accession>A0A5S5CLT9</accession>
<dbReference type="EMBL" id="VNHW01000020">
    <property type="protein sequence ID" value="TYP82090.1"/>
    <property type="molecule type" value="Genomic_DNA"/>
</dbReference>